<reference evidence="1" key="1">
    <citation type="submission" date="2022-10" db="EMBL/GenBank/DDBJ databases">
        <title>Determination and structural analysis of whole genome sequence of Sarocladium strictum F4-1.</title>
        <authorList>
            <person name="Hu L."/>
            <person name="Jiang Y."/>
        </authorList>
    </citation>
    <scope>NUCLEOTIDE SEQUENCE</scope>
    <source>
        <strain evidence="1">F4-1</strain>
    </source>
</reference>
<evidence type="ECO:0000313" key="1">
    <source>
        <dbReference type="EMBL" id="KAK0390875.1"/>
    </source>
</evidence>
<name>A0AA39LBD5_SARSR</name>
<protein>
    <submittedName>
        <fullName evidence="1">Uncharacterized protein</fullName>
    </submittedName>
</protein>
<dbReference type="Proteomes" id="UP001175261">
    <property type="component" value="Unassembled WGS sequence"/>
</dbReference>
<proteinExistence type="predicted"/>
<organism evidence="1 2">
    <name type="scientific">Sarocladium strictum</name>
    <name type="common">Black bundle disease fungus</name>
    <name type="synonym">Acremonium strictum</name>
    <dbReference type="NCBI Taxonomy" id="5046"/>
    <lineage>
        <taxon>Eukaryota</taxon>
        <taxon>Fungi</taxon>
        <taxon>Dikarya</taxon>
        <taxon>Ascomycota</taxon>
        <taxon>Pezizomycotina</taxon>
        <taxon>Sordariomycetes</taxon>
        <taxon>Hypocreomycetidae</taxon>
        <taxon>Hypocreales</taxon>
        <taxon>Sarocladiaceae</taxon>
        <taxon>Sarocladium</taxon>
    </lineage>
</organism>
<dbReference type="AlphaFoldDB" id="A0AA39LBD5"/>
<keyword evidence="2" id="KW-1185">Reference proteome</keyword>
<evidence type="ECO:0000313" key="2">
    <source>
        <dbReference type="Proteomes" id="UP001175261"/>
    </source>
</evidence>
<sequence length="174" mass="19051">MAHKGPRSLHQLIDQCIVARRWDLGIRPRKTHASNNFKAALDGVKQRLAARGEHKVCSGPILISRLGMATNRAEVGAAAYGNSALRSRHKSHQTISVPQQYDVKQNQSMKEVLLPACSRGFLGGRMEQEDIVSGSWEPTETESGGLVIHRMLGVVTYLRSATEGIFTNGRLGHG</sequence>
<dbReference type="EMBL" id="JAPDFR010000001">
    <property type="protein sequence ID" value="KAK0390875.1"/>
    <property type="molecule type" value="Genomic_DNA"/>
</dbReference>
<gene>
    <name evidence="1" type="ORF">NLU13_0378</name>
</gene>
<accession>A0AA39LBD5</accession>
<comment type="caution">
    <text evidence="1">The sequence shown here is derived from an EMBL/GenBank/DDBJ whole genome shotgun (WGS) entry which is preliminary data.</text>
</comment>